<evidence type="ECO:0000313" key="2">
    <source>
        <dbReference type="EMBL" id="JAD16782.1"/>
    </source>
</evidence>
<proteinExistence type="predicted"/>
<evidence type="ECO:0000256" key="1">
    <source>
        <dbReference type="SAM" id="MobiDB-lite"/>
    </source>
</evidence>
<reference evidence="2" key="2">
    <citation type="journal article" date="2015" name="Data Brief">
        <title>Shoot transcriptome of the giant reed, Arundo donax.</title>
        <authorList>
            <person name="Barrero R.A."/>
            <person name="Guerrero F.D."/>
            <person name="Moolhuijzen P."/>
            <person name="Goolsby J.A."/>
            <person name="Tidwell J."/>
            <person name="Bellgard S.E."/>
            <person name="Bellgard M.I."/>
        </authorList>
    </citation>
    <scope>NUCLEOTIDE SEQUENCE</scope>
    <source>
        <tissue evidence="2">Shoot tissue taken approximately 20 cm above the soil surface</tissue>
    </source>
</reference>
<organism evidence="2">
    <name type="scientific">Arundo donax</name>
    <name type="common">Giant reed</name>
    <name type="synonym">Donax arundinaceus</name>
    <dbReference type="NCBI Taxonomy" id="35708"/>
    <lineage>
        <taxon>Eukaryota</taxon>
        <taxon>Viridiplantae</taxon>
        <taxon>Streptophyta</taxon>
        <taxon>Embryophyta</taxon>
        <taxon>Tracheophyta</taxon>
        <taxon>Spermatophyta</taxon>
        <taxon>Magnoliopsida</taxon>
        <taxon>Liliopsida</taxon>
        <taxon>Poales</taxon>
        <taxon>Poaceae</taxon>
        <taxon>PACMAD clade</taxon>
        <taxon>Arundinoideae</taxon>
        <taxon>Arundineae</taxon>
        <taxon>Arundo</taxon>
    </lineage>
</organism>
<sequence length="20" mass="2237">MTQPRATRGGSPPAPSWWRP</sequence>
<protein>
    <submittedName>
        <fullName evidence="2">Uncharacterized protein</fullName>
    </submittedName>
</protein>
<feature type="region of interest" description="Disordered" evidence="1">
    <location>
        <begin position="1"/>
        <end position="20"/>
    </location>
</feature>
<reference evidence="2" key="1">
    <citation type="submission" date="2014-09" db="EMBL/GenBank/DDBJ databases">
        <authorList>
            <person name="Magalhaes I.L.F."/>
            <person name="Oliveira U."/>
            <person name="Santos F.R."/>
            <person name="Vidigal T.H.D.A."/>
            <person name="Brescovit A.D."/>
            <person name="Santos A.J."/>
        </authorList>
    </citation>
    <scope>NUCLEOTIDE SEQUENCE</scope>
    <source>
        <tissue evidence="2">Shoot tissue taken approximately 20 cm above the soil surface</tissue>
    </source>
</reference>
<accession>A0A0A8XYK2</accession>
<dbReference type="AlphaFoldDB" id="A0A0A8XYK2"/>
<name>A0A0A8XYK2_ARUDO</name>
<dbReference type="EMBL" id="GBRH01281113">
    <property type="protein sequence ID" value="JAD16782.1"/>
    <property type="molecule type" value="Transcribed_RNA"/>
</dbReference>